<sequence>MNYSQNFEEESPNHELQPVKKSVEEVCAASGSKITKTEACCKSMLELWVDLKIDSNPQLDLDDHMDLPQRTVPAPPQDSSPQADHLSNFGSQMHPASNTIQRASDLLISVSLVVEMNRIKTTELASQEMEELRKLALAREPLWQVDIENNTKTLSEIKYTRKFEDISATLMEGIQSLIIRASDLKTCTKIARLNAKFETSARLNAKFETS</sequence>
<reference evidence="3 4" key="1">
    <citation type="journal article" date="2019" name="G3 (Bethesda)">
        <title>Sequencing of a Wild Apple (Malus baccata) Genome Unravels the Differences Between Cultivated and Wild Apple Species Regarding Disease Resistance and Cold Tolerance.</title>
        <authorList>
            <person name="Chen X."/>
        </authorList>
    </citation>
    <scope>NUCLEOTIDE SEQUENCE [LARGE SCALE GENOMIC DNA]</scope>
    <source>
        <strain evidence="4">cv. Shandingzi</strain>
        <tissue evidence="3">Leaves</tissue>
    </source>
</reference>
<comment type="caution">
    <text evidence="3">The sequence shown here is derived from an EMBL/GenBank/DDBJ whole genome shotgun (WGS) entry which is preliminary data.</text>
</comment>
<proteinExistence type="predicted"/>
<keyword evidence="4" id="KW-1185">Reference proteome</keyword>
<gene>
    <name evidence="3" type="ORF">C1H46_025583</name>
</gene>
<evidence type="ECO:0000256" key="1">
    <source>
        <dbReference type="SAM" id="MobiDB-lite"/>
    </source>
</evidence>
<organism evidence="3 4">
    <name type="scientific">Malus baccata</name>
    <name type="common">Siberian crab apple</name>
    <name type="synonym">Pyrus baccata</name>
    <dbReference type="NCBI Taxonomy" id="106549"/>
    <lineage>
        <taxon>Eukaryota</taxon>
        <taxon>Viridiplantae</taxon>
        <taxon>Streptophyta</taxon>
        <taxon>Embryophyta</taxon>
        <taxon>Tracheophyta</taxon>
        <taxon>Spermatophyta</taxon>
        <taxon>Magnoliopsida</taxon>
        <taxon>eudicotyledons</taxon>
        <taxon>Gunneridae</taxon>
        <taxon>Pentapetalae</taxon>
        <taxon>rosids</taxon>
        <taxon>fabids</taxon>
        <taxon>Rosales</taxon>
        <taxon>Rosaceae</taxon>
        <taxon>Amygdaloideae</taxon>
        <taxon>Maleae</taxon>
        <taxon>Malus</taxon>
    </lineage>
</organism>
<dbReference type="Proteomes" id="UP000315295">
    <property type="component" value="Unassembled WGS sequence"/>
</dbReference>
<accession>A0A540LRL7</accession>
<evidence type="ECO:0000313" key="3">
    <source>
        <dbReference type="EMBL" id="TQD88902.1"/>
    </source>
</evidence>
<evidence type="ECO:0000259" key="2">
    <source>
        <dbReference type="PROSITE" id="PS50848"/>
    </source>
</evidence>
<dbReference type="InterPro" id="IPR002913">
    <property type="entry name" value="START_lipid-bd_dom"/>
</dbReference>
<evidence type="ECO:0000313" key="4">
    <source>
        <dbReference type="Proteomes" id="UP000315295"/>
    </source>
</evidence>
<protein>
    <recommendedName>
        <fullName evidence="2">START domain-containing protein</fullName>
    </recommendedName>
</protein>
<dbReference type="EMBL" id="VIEB01000496">
    <property type="protein sequence ID" value="TQD88902.1"/>
    <property type="molecule type" value="Genomic_DNA"/>
</dbReference>
<dbReference type="PROSITE" id="PS50848">
    <property type="entry name" value="START"/>
    <property type="match status" value="1"/>
</dbReference>
<dbReference type="AlphaFoldDB" id="A0A540LRL7"/>
<feature type="domain" description="START" evidence="2">
    <location>
        <begin position="114"/>
        <end position="165"/>
    </location>
</feature>
<feature type="region of interest" description="Disordered" evidence="1">
    <location>
        <begin position="60"/>
        <end position="90"/>
    </location>
</feature>
<name>A0A540LRL7_MALBA</name>
<dbReference type="GO" id="GO:0008289">
    <property type="term" value="F:lipid binding"/>
    <property type="evidence" value="ECO:0007669"/>
    <property type="project" value="InterPro"/>
</dbReference>